<name>I2C8K3_BACAY</name>
<reference evidence="1 2" key="1">
    <citation type="journal article" date="2012" name="J. Biotechnol.">
        <title>Genome sequence of the plant growth promoting strain Bacillus amyloliquefaciens subsp. plantarum B9601-Y2 and expression of mersacidin and other secondary metabolites.</title>
        <authorList>
            <person name="He P."/>
            <person name="Hao K."/>
            <person name="Blom J."/>
            <person name="Ruckert C."/>
            <person name="Vater J."/>
            <person name="Mao Z."/>
            <person name="Wu Y."/>
            <person name="Hou M."/>
            <person name="He P."/>
            <person name="He Y."/>
            <person name="Borriss R."/>
        </authorList>
    </citation>
    <scope>NUCLEOTIDE SEQUENCE [LARGE SCALE GENOMIC DNA]</scope>
    <source>
        <strain evidence="1">Y2</strain>
    </source>
</reference>
<dbReference type="Proteomes" id="UP000002878">
    <property type="component" value="Chromosome"/>
</dbReference>
<dbReference type="AlphaFoldDB" id="I2C8K3"/>
<sequence>MSCVILYFLSGAILFKCINTRQETQERMVRTVKKAAGQMPGGFFQA</sequence>
<gene>
    <name evidence="1" type="ORF">MUS_3089</name>
</gene>
<dbReference type="KEGG" id="bqy:MUS_3089"/>
<proteinExistence type="predicted"/>
<evidence type="ECO:0000313" key="2">
    <source>
        <dbReference type="Proteomes" id="UP000002878"/>
    </source>
</evidence>
<dbReference type="HOGENOM" id="CLU_3179707_0_0_9"/>
<accession>I2C8K3</accession>
<dbReference type="EMBL" id="CP003332">
    <property type="protein sequence ID" value="AFJ62977.1"/>
    <property type="molecule type" value="Genomic_DNA"/>
</dbReference>
<protein>
    <submittedName>
        <fullName evidence="1">Uncharacterized protein</fullName>
    </submittedName>
</protein>
<evidence type="ECO:0000313" key="1">
    <source>
        <dbReference type="EMBL" id="AFJ62977.1"/>
    </source>
</evidence>
<dbReference type="PATRIC" id="fig|1126211.3.peg.2936"/>
<organism evidence="1 2">
    <name type="scientific">Bacillus amyloliquefaciens (strain Y2)</name>
    <name type="common">Bacillus amyloliquefaciens subsp. plantarum (strain B9601-Y2)</name>
    <dbReference type="NCBI Taxonomy" id="1155777"/>
    <lineage>
        <taxon>Bacteria</taxon>
        <taxon>Bacillati</taxon>
        <taxon>Bacillota</taxon>
        <taxon>Bacilli</taxon>
        <taxon>Bacillales</taxon>
        <taxon>Bacillaceae</taxon>
        <taxon>Bacillus</taxon>
        <taxon>Bacillus amyloliquefaciens group</taxon>
    </lineage>
</organism>